<evidence type="ECO:0000259" key="1">
    <source>
        <dbReference type="PROSITE" id="PS50035"/>
    </source>
</evidence>
<evidence type="ECO:0000313" key="2">
    <source>
        <dbReference type="EMBL" id="EPN59767.1"/>
    </source>
</evidence>
<feature type="non-terminal residue" evidence="2">
    <location>
        <position position="1"/>
    </location>
</feature>
<evidence type="ECO:0000313" key="3">
    <source>
        <dbReference type="Proteomes" id="UP000018849"/>
    </source>
</evidence>
<dbReference type="SUPFAM" id="SSF56024">
    <property type="entry name" value="Phospholipase D/nuclease"/>
    <property type="match status" value="1"/>
</dbReference>
<dbReference type="PANTHER" id="PTHR10185">
    <property type="entry name" value="PHOSPHOLIPASE D - RELATED"/>
    <property type="match status" value="1"/>
</dbReference>
<proteinExistence type="predicted"/>
<protein>
    <submittedName>
        <fullName evidence="2">Phospholipase D</fullName>
    </submittedName>
</protein>
<organism evidence="2 3">
    <name type="scientific">Pseudomonas syringae pv. actinidiae ICMP 19096</name>
    <dbReference type="NCBI Taxonomy" id="1194405"/>
    <lineage>
        <taxon>Bacteria</taxon>
        <taxon>Pseudomonadati</taxon>
        <taxon>Pseudomonadota</taxon>
        <taxon>Gammaproteobacteria</taxon>
        <taxon>Pseudomonadales</taxon>
        <taxon>Pseudomonadaceae</taxon>
        <taxon>Pseudomonas</taxon>
        <taxon>Pseudomonas syringae</taxon>
    </lineage>
</organism>
<accession>A0A656JXU4</accession>
<feature type="non-terminal residue" evidence="2">
    <location>
        <position position="73"/>
    </location>
</feature>
<gene>
    <name evidence="2" type="ORF">A245_17088</name>
</gene>
<comment type="caution">
    <text evidence="2">The sequence shown here is derived from an EMBL/GenBank/DDBJ whole genome shotgun (WGS) entry which is preliminary data.</text>
</comment>
<dbReference type="InterPro" id="IPR001736">
    <property type="entry name" value="PLipase_D/transphosphatidylase"/>
</dbReference>
<dbReference type="InterPro" id="IPR050874">
    <property type="entry name" value="Diverse_PLD-related"/>
</dbReference>
<feature type="domain" description="PLD phosphodiesterase" evidence="1">
    <location>
        <begin position="15"/>
        <end position="42"/>
    </location>
</feature>
<sequence>PNLTLRVLPYARLTDSGIIHAKFFVVDGKQAFIGSQNFDWRSLEHIHETGLRIDEPTVVRQTQAVFDQDWRAQ</sequence>
<dbReference type="PANTHER" id="PTHR10185:SF17">
    <property type="entry name" value="GM01519P-RELATED"/>
    <property type="match status" value="1"/>
</dbReference>
<dbReference type="GO" id="GO:0006793">
    <property type="term" value="P:phosphorus metabolic process"/>
    <property type="evidence" value="ECO:0007669"/>
    <property type="project" value="UniProtKB-ARBA"/>
</dbReference>
<dbReference type="Gene3D" id="3.30.870.10">
    <property type="entry name" value="Endonuclease Chain A"/>
    <property type="match status" value="1"/>
</dbReference>
<dbReference type="SMART" id="SM00155">
    <property type="entry name" value="PLDc"/>
    <property type="match status" value="1"/>
</dbReference>
<dbReference type="PROSITE" id="PS50035">
    <property type="entry name" value="PLD"/>
    <property type="match status" value="1"/>
</dbReference>
<dbReference type="EMBL" id="AOKF01001437">
    <property type="protein sequence ID" value="EPN59767.1"/>
    <property type="molecule type" value="Genomic_DNA"/>
</dbReference>
<reference evidence="2 3" key="1">
    <citation type="journal article" date="2013" name="PLoS Pathog.">
        <title>Genomic analysis of the Kiwifruit pathogen Pseudomonas syringae pv. actinidiae provides insight into the origins of an emergent plant disease.</title>
        <authorList>
            <person name="McCann H.C."/>
            <person name="Rikkerink E.H."/>
            <person name="Bertels F."/>
            <person name="Fiers M."/>
            <person name="Lu A."/>
            <person name="Rees-George J."/>
            <person name="Andersen M.T."/>
            <person name="Gleave A.P."/>
            <person name="Haubold B."/>
            <person name="Wohlers M.W."/>
            <person name="Guttman D.S."/>
            <person name="Wang P.W."/>
            <person name="Straub C."/>
            <person name="Vanneste J.L."/>
            <person name="Rainey P.B."/>
            <person name="Templeton M.D."/>
        </authorList>
    </citation>
    <scope>NUCLEOTIDE SEQUENCE [LARGE SCALE GENOMIC DNA]</scope>
    <source>
        <strain evidence="2 3">ICMP 19096</strain>
    </source>
</reference>
<dbReference type="AlphaFoldDB" id="A0A656JXU4"/>
<dbReference type="Proteomes" id="UP000018849">
    <property type="component" value="Unassembled WGS sequence"/>
</dbReference>
<dbReference type="InterPro" id="IPR025202">
    <property type="entry name" value="PLD-like_dom"/>
</dbReference>
<dbReference type="Pfam" id="PF13091">
    <property type="entry name" value="PLDc_2"/>
    <property type="match status" value="1"/>
</dbReference>
<name>A0A656JXU4_PSESF</name>
<dbReference type="GO" id="GO:0003824">
    <property type="term" value="F:catalytic activity"/>
    <property type="evidence" value="ECO:0007669"/>
    <property type="project" value="InterPro"/>
</dbReference>